<feature type="transmembrane region" description="Helical" evidence="1">
    <location>
        <begin position="111"/>
        <end position="128"/>
    </location>
</feature>
<feature type="transmembrane region" description="Helical" evidence="1">
    <location>
        <begin position="80"/>
        <end position="99"/>
    </location>
</feature>
<keyword evidence="1" id="KW-0812">Transmembrane</keyword>
<dbReference type="RefSeq" id="WP_092342830.1">
    <property type="nucleotide sequence ID" value="NZ_LN906597.1"/>
</dbReference>
<evidence type="ECO:0000313" key="3">
    <source>
        <dbReference type="Proteomes" id="UP000198651"/>
    </source>
</evidence>
<reference evidence="3" key="1">
    <citation type="submission" date="2015-11" db="EMBL/GenBank/DDBJ databases">
        <authorList>
            <person name="Seth-Smith H.M.B."/>
        </authorList>
    </citation>
    <scope>NUCLEOTIDE SEQUENCE [LARGE SCALE GENOMIC DNA]</scope>
    <source>
        <strain evidence="3">2013Ark11</strain>
    </source>
</reference>
<gene>
    <name evidence="2" type="ORF">Ark11_0256</name>
</gene>
<accession>A0A0S4LZW5</accession>
<dbReference type="Proteomes" id="UP000198651">
    <property type="component" value="Chromosome I"/>
</dbReference>
<evidence type="ECO:0000313" key="2">
    <source>
        <dbReference type="EMBL" id="CUT17113.1"/>
    </source>
</evidence>
<protein>
    <submittedName>
        <fullName evidence="2">Putative membrane protein</fullName>
    </submittedName>
</protein>
<dbReference type="OrthoDB" id="9883143at2"/>
<keyword evidence="1" id="KW-1133">Transmembrane helix</keyword>
<keyword evidence="3" id="KW-1185">Reference proteome</keyword>
<proteinExistence type="predicted"/>
<keyword evidence="1" id="KW-0472">Membrane</keyword>
<sequence>MSPLDGNKQHLQSEERSKLTDIACKMPIDATTSNSRIDSNCLEKTRQTSSGYIRLIESKCPHTSKNFVSQNTSSNSGNKMSTYFLVKAFLLLIVSMLSFLTREENASYETWMLWSLLFLLLSAASYSYESVRDLANNRSLGSYQKDHLPV</sequence>
<dbReference type="AlphaFoldDB" id="A0A0S4LZW5"/>
<name>A0A0S4LZW5_9BURK</name>
<dbReference type="EMBL" id="LN906597">
    <property type="protein sequence ID" value="CUT17113.1"/>
    <property type="molecule type" value="Genomic_DNA"/>
</dbReference>
<evidence type="ECO:0000256" key="1">
    <source>
        <dbReference type="SAM" id="Phobius"/>
    </source>
</evidence>
<organism evidence="2 3">
    <name type="scientific">Candidatus Ichthyocystis hellenicum</name>
    <dbReference type="NCBI Taxonomy" id="1561003"/>
    <lineage>
        <taxon>Bacteria</taxon>
        <taxon>Pseudomonadati</taxon>
        <taxon>Pseudomonadota</taxon>
        <taxon>Betaproteobacteria</taxon>
        <taxon>Burkholderiales</taxon>
        <taxon>Candidatus Ichthyocystis</taxon>
    </lineage>
</organism>